<dbReference type="InterPro" id="IPR023774">
    <property type="entry name" value="Put_metal_dep_hydrolase_YfiT"/>
</dbReference>
<gene>
    <name evidence="6" type="ORF">HDF22_002704</name>
</gene>
<feature type="domain" description="DinB-like" evidence="5">
    <location>
        <begin position="35"/>
        <end position="166"/>
    </location>
</feature>
<keyword evidence="3" id="KW-0378">Hydrolase</keyword>
<dbReference type="NCBIfam" id="NF009807">
    <property type="entry name" value="PRK13291.1"/>
    <property type="match status" value="1"/>
</dbReference>
<evidence type="ECO:0000256" key="3">
    <source>
        <dbReference type="ARBA" id="ARBA00022801"/>
    </source>
</evidence>
<dbReference type="GO" id="GO:0046872">
    <property type="term" value="F:metal ion binding"/>
    <property type="evidence" value="ECO:0007669"/>
    <property type="project" value="UniProtKB-KW"/>
</dbReference>
<dbReference type="GO" id="GO:0016787">
    <property type="term" value="F:hydrolase activity"/>
    <property type="evidence" value="ECO:0007669"/>
    <property type="project" value="UniProtKB-KW"/>
</dbReference>
<dbReference type="SUPFAM" id="SSF109854">
    <property type="entry name" value="DinB/YfiT-like putative metalloenzymes"/>
    <property type="match status" value="1"/>
</dbReference>
<dbReference type="InterPro" id="IPR034660">
    <property type="entry name" value="DinB/YfiT-like"/>
</dbReference>
<sequence>MTDEQMKFPIGKFTPPASYTNEDIREWIEDIRTLPGKLRHAIAGLNYQELDTPYRTGGWTLRQVIHHLADSHMNSITRFKLALTENNPVIKPYEEADWALLPDYRLPVEPSLKILEGIHQHFVALFESFTENEWSRTFVHPASGDTVSLIRGLGLYAWHSNHHLAHVTETVKKFSKKAESEKLKV</sequence>
<proteinExistence type="inferred from homology"/>
<evidence type="ECO:0000313" key="7">
    <source>
        <dbReference type="Proteomes" id="UP000548326"/>
    </source>
</evidence>
<protein>
    <recommendedName>
        <fullName evidence="5">DinB-like domain-containing protein</fullName>
    </recommendedName>
</protein>
<dbReference type="Proteomes" id="UP000548326">
    <property type="component" value="Unassembled WGS sequence"/>
</dbReference>
<evidence type="ECO:0000259" key="5">
    <source>
        <dbReference type="Pfam" id="PF12867"/>
    </source>
</evidence>
<evidence type="ECO:0000256" key="2">
    <source>
        <dbReference type="ARBA" id="ARBA00022723"/>
    </source>
</evidence>
<dbReference type="RefSeq" id="WP_183587986.1">
    <property type="nucleotide sequence ID" value="NZ_JACHCA010000006.1"/>
</dbReference>
<dbReference type="InterPro" id="IPR024775">
    <property type="entry name" value="DinB-like"/>
</dbReference>
<dbReference type="Gene3D" id="1.20.120.450">
    <property type="entry name" value="dinb family like domain"/>
    <property type="match status" value="1"/>
</dbReference>
<keyword evidence="4" id="KW-0862">Zinc</keyword>
<name>A0A841JBT5_9SPHI</name>
<keyword evidence="1" id="KW-0963">Cytoplasm</keyword>
<keyword evidence="2" id="KW-0479">Metal-binding</keyword>
<accession>A0A841JBT5</accession>
<dbReference type="AlphaFoldDB" id="A0A841JBT5"/>
<evidence type="ECO:0000256" key="1">
    <source>
        <dbReference type="ARBA" id="ARBA00022490"/>
    </source>
</evidence>
<organism evidence="6 7">
    <name type="scientific">Mucilaginibacter lappiensis</name>
    <dbReference type="NCBI Taxonomy" id="354630"/>
    <lineage>
        <taxon>Bacteria</taxon>
        <taxon>Pseudomonadati</taxon>
        <taxon>Bacteroidota</taxon>
        <taxon>Sphingobacteriia</taxon>
        <taxon>Sphingobacteriales</taxon>
        <taxon>Sphingobacteriaceae</taxon>
        <taxon>Mucilaginibacter</taxon>
    </lineage>
</organism>
<dbReference type="HAMAP" id="MF_01256">
    <property type="entry name" value="YfiT_hydrol"/>
    <property type="match status" value="1"/>
</dbReference>
<dbReference type="Pfam" id="PF12867">
    <property type="entry name" value="DinB_2"/>
    <property type="match status" value="1"/>
</dbReference>
<reference evidence="6 7" key="1">
    <citation type="submission" date="2020-08" db="EMBL/GenBank/DDBJ databases">
        <title>Genomic Encyclopedia of Type Strains, Phase IV (KMG-V): Genome sequencing to study the core and pangenomes of soil and plant-associated prokaryotes.</title>
        <authorList>
            <person name="Whitman W."/>
        </authorList>
    </citation>
    <scope>NUCLEOTIDE SEQUENCE [LARGE SCALE GENOMIC DNA]</scope>
    <source>
        <strain evidence="6 7">MP601</strain>
    </source>
</reference>
<comment type="caution">
    <text evidence="6">The sequence shown here is derived from an EMBL/GenBank/DDBJ whole genome shotgun (WGS) entry which is preliminary data.</text>
</comment>
<dbReference type="EMBL" id="JACHCA010000006">
    <property type="protein sequence ID" value="MBB6128583.1"/>
    <property type="molecule type" value="Genomic_DNA"/>
</dbReference>
<evidence type="ECO:0000313" key="6">
    <source>
        <dbReference type="EMBL" id="MBB6128583.1"/>
    </source>
</evidence>
<evidence type="ECO:0000256" key="4">
    <source>
        <dbReference type="ARBA" id="ARBA00022833"/>
    </source>
</evidence>